<dbReference type="InterPro" id="IPR013196">
    <property type="entry name" value="HTH_11"/>
</dbReference>
<reference evidence="4 5" key="1">
    <citation type="journal article" date="2012" name="PLoS ONE">
        <title>The purine-utilizing bacterium Clostridium acidurici 9a: a genome-guided metabolic reconsideration.</title>
        <authorList>
            <person name="Hartwich K."/>
            <person name="Poehlein A."/>
            <person name="Daniel R."/>
        </authorList>
    </citation>
    <scope>NUCLEOTIDE SEQUENCE [LARGE SCALE GENOMIC DNA]</scope>
    <source>
        <strain evidence="5">ATCC 7906 / DSM 604 / BCRC 14475 / CIP 104303 / KCTC 5404 / NCIMB 10678 / 9a</strain>
    </source>
</reference>
<dbReference type="EMBL" id="CP003326">
    <property type="protein sequence ID" value="AFS77104.1"/>
    <property type="molecule type" value="Genomic_DNA"/>
</dbReference>
<evidence type="ECO:0000259" key="2">
    <source>
        <dbReference type="Pfam" id="PF02829"/>
    </source>
</evidence>
<dbReference type="STRING" id="1128398.Curi_c00220"/>
<dbReference type="InterPro" id="IPR036390">
    <property type="entry name" value="WH_DNA-bd_sf"/>
</dbReference>
<dbReference type="InterPro" id="IPR004173">
    <property type="entry name" value="3H_domain"/>
</dbReference>
<dbReference type="InterPro" id="IPR026043">
    <property type="entry name" value="NadR"/>
</dbReference>
<dbReference type="eggNOG" id="COG1827">
    <property type="taxonomic scope" value="Bacteria"/>
</dbReference>
<dbReference type="PIRSF" id="PIRSF037847">
    <property type="entry name" value="NiaR"/>
    <property type="match status" value="1"/>
</dbReference>
<dbReference type="Pfam" id="PF02829">
    <property type="entry name" value="3H"/>
    <property type="match status" value="1"/>
</dbReference>
<dbReference type="Gene3D" id="3.30.1340.20">
    <property type="entry name" value="3H domain"/>
    <property type="match status" value="1"/>
</dbReference>
<dbReference type="Proteomes" id="UP000006094">
    <property type="component" value="Chromosome"/>
</dbReference>
<dbReference type="Gene3D" id="1.10.10.10">
    <property type="entry name" value="Winged helix-like DNA-binding domain superfamily/Winged helix DNA-binding domain"/>
    <property type="match status" value="1"/>
</dbReference>
<organism evidence="4 5">
    <name type="scientific">Gottschalkia acidurici (strain ATCC 7906 / DSM 604 / BCRC 14475 / CIP 104303 / KCTC 5404 / NCIMB 10678 / 9a)</name>
    <name type="common">Clostridium acidurici</name>
    <dbReference type="NCBI Taxonomy" id="1128398"/>
    <lineage>
        <taxon>Bacteria</taxon>
        <taxon>Bacillati</taxon>
        <taxon>Bacillota</taxon>
        <taxon>Tissierellia</taxon>
        <taxon>Tissierellales</taxon>
        <taxon>Gottschalkiaceae</taxon>
        <taxon>Gottschalkia</taxon>
    </lineage>
</organism>
<dbReference type="PANTHER" id="PTHR40068:SF1">
    <property type="entry name" value="TRANSCRIPTION REPRESSOR NIAR-RELATED"/>
    <property type="match status" value="1"/>
</dbReference>
<evidence type="ECO:0000259" key="3">
    <source>
        <dbReference type="Pfam" id="PF08279"/>
    </source>
</evidence>
<evidence type="ECO:0000313" key="5">
    <source>
        <dbReference type="Proteomes" id="UP000006094"/>
    </source>
</evidence>
<dbReference type="Pfam" id="PF08279">
    <property type="entry name" value="HTH_11"/>
    <property type="match status" value="1"/>
</dbReference>
<feature type="domain" description="Helix-turn-helix type 11" evidence="3">
    <location>
        <begin position="9"/>
        <end position="62"/>
    </location>
</feature>
<feature type="binding site" evidence="1">
    <location>
        <position position="149"/>
    </location>
    <ligand>
        <name>Ni(2+)</name>
        <dbReference type="ChEBI" id="CHEBI:49786"/>
    </ligand>
</feature>
<dbReference type="GO" id="GO:0046872">
    <property type="term" value="F:metal ion binding"/>
    <property type="evidence" value="ECO:0007669"/>
    <property type="project" value="UniProtKB-KW"/>
</dbReference>
<keyword evidence="5" id="KW-1185">Reference proteome</keyword>
<accession>K0AV14</accession>
<dbReference type="HOGENOM" id="CLU_108798_0_0_9"/>
<dbReference type="InterPro" id="IPR035922">
    <property type="entry name" value="3H_dom_sf"/>
</dbReference>
<feature type="binding site" evidence="1">
    <location>
        <position position="79"/>
    </location>
    <ligand>
        <name>Ni(2+)</name>
        <dbReference type="ChEBI" id="CHEBI:49786"/>
    </ligand>
</feature>
<keyword evidence="1" id="KW-0479">Metal-binding</keyword>
<proteinExistence type="predicted"/>
<evidence type="ECO:0000313" key="4">
    <source>
        <dbReference type="EMBL" id="AFS77104.1"/>
    </source>
</evidence>
<feature type="domain" description="3H" evidence="2">
    <location>
        <begin position="75"/>
        <end position="164"/>
    </location>
</feature>
<evidence type="ECO:0000256" key="1">
    <source>
        <dbReference type="PIRSR" id="PIRSR037847-1"/>
    </source>
</evidence>
<protein>
    <submittedName>
        <fullName evidence="4">3H domain-containing protein</fullName>
    </submittedName>
</protein>
<sequence length="166" mass="18903">MIVMATEERRREISNILISTDKPIKGTELASRFDVSRQVIVQDIALLRAEGFDVIATPQGYIVPKYNNNKILKTIVSKHFSIDEVEDELVTMVDYGAKIVDVIVEHPIYGEMRGILDIGYKDEVNEFLKEVKNGNAEFLSTLTDGIHIHTIEVPNEESFAKLKKYY</sequence>
<feature type="binding site" evidence="1">
    <location>
        <position position="88"/>
    </location>
    <ligand>
        <name>Ni(2+)</name>
        <dbReference type="ChEBI" id="CHEBI:49786"/>
    </ligand>
</feature>
<name>K0AV14_GOTA9</name>
<dbReference type="PANTHER" id="PTHR40068">
    <property type="entry name" value="TRANSCRIPTION REPRESSOR NIAR-RELATED"/>
    <property type="match status" value="1"/>
</dbReference>
<feature type="binding site" evidence="1">
    <location>
        <position position="147"/>
    </location>
    <ligand>
        <name>Ni(2+)</name>
        <dbReference type="ChEBI" id="CHEBI:49786"/>
    </ligand>
</feature>
<dbReference type="AlphaFoldDB" id="K0AV14"/>
<dbReference type="InterPro" id="IPR036388">
    <property type="entry name" value="WH-like_DNA-bd_sf"/>
</dbReference>
<gene>
    <name evidence="4" type="ordered locus">Curi_c00220</name>
</gene>
<dbReference type="KEGG" id="cad:Curi_c00220"/>
<dbReference type="SUPFAM" id="SSF75500">
    <property type="entry name" value="Putative transcriptional regulator TM1602, C-terminal domain"/>
    <property type="match status" value="1"/>
</dbReference>
<dbReference type="PATRIC" id="fig|1128398.3.peg.20"/>
<keyword evidence="1" id="KW-0533">Nickel</keyword>
<dbReference type="SUPFAM" id="SSF46785">
    <property type="entry name" value="Winged helix' DNA-binding domain"/>
    <property type="match status" value="1"/>
</dbReference>